<evidence type="ECO:0000313" key="3">
    <source>
        <dbReference type="EMBL" id="KAH7423639.1"/>
    </source>
</evidence>
<dbReference type="SUPFAM" id="SSF161245">
    <property type="entry name" value="Zinc hairpin stack"/>
    <property type="match status" value="1"/>
</dbReference>
<dbReference type="InterPro" id="IPR037275">
    <property type="entry name" value="Znf_CTCHY_sf"/>
</dbReference>
<name>A0A8T2TSZ0_CERRI</name>
<proteinExistence type="predicted"/>
<feature type="domain" description="CTCHY-type" evidence="2">
    <location>
        <begin position="1"/>
        <end position="72"/>
    </location>
</feature>
<accession>A0A8T2TSZ0</accession>
<sequence>MGEYFYSKCKFFDDDVSKQHFHCDKCGICRLGGCTWQRGRERDGEKKELNEVIEREMTPRKSALEKRSTDGGPRGWKICLIQSLQSHCRERERNEGIERG</sequence>
<comment type="caution">
    <text evidence="3">The sequence shown here is derived from an EMBL/GenBank/DDBJ whole genome shotgun (WGS) entry which is preliminary data.</text>
</comment>
<dbReference type="PROSITE" id="PS51270">
    <property type="entry name" value="ZF_CTCHY"/>
    <property type="match status" value="1"/>
</dbReference>
<evidence type="ECO:0000259" key="2">
    <source>
        <dbReference type="PROSITE" id="PS51270"/>
    </source>
</evidence>
<gene>
    <name evidence="3" type="ORF">KP509_12G065500</name>
</gene>
<dbReference type="OrthoDB" id="411372at2759"/>
<dbReference type="AlphaFoldDB" id="A0A8T2TSZ0"/>
<organism evidence="3 4">
    <name type="scientific">Ceratopteris richardii</name>
    <name type="common">Triangle waterfern</name>
    <dbReference type="NCBI Taxonomy" id="49495"/>
    <lineage>
        <taxon>Eukaryota</taxon>
        <taxon>Viridiplantae</taxon>
        <taxon>Streptophyta</taxon>
        <taxon>Embryophyta</taxon>
        <taxon>Tracheophyta</taxon>
        <taxon>Polypodiopsida</taxon>
        <taxon>Polypodiidae</taxon>
        <taxon>Polypodiales</taxon>
        <taxon>Pteridineae</taxon>
        <taxon>Pteridaceae</taxon>
        <taxon>Parkerioideae</taxon>
        <taxon>Ceratopteris</taxon>
    </lineage>
</organism>
<evidence type="ECO:0000256" key="1">
    <source>
        <dbReference type="PROSITE-ProRule" id="PRU00965"/>
    </source>
</evidence>
<protein>
    <recommendedName>
        <fullName evidence="2">CTCHY-type domain-containing protein</fullName>
    </recommendedName>
</protein>
<evidence type="ECO:0000313" key="4">
    <source>
        <dbReference type="Proteomes" id="UP000825935"/>
    </source>
</evidence>
<dbReference type="Proteomes" id="UP000825935">
    <property type="component" value="Chromosome 12"/>
</dbReference>
<keyword evidence="1" id="KW-0862">Zinc</keyword>
<dbReference type="InterPro" id="IPR017921">
    <property type="entry name" value="Znf_CTCHY"/>
</dbReference>
<dbReference type="EMBL" id="CM035417">
    <property type="protein sequence ID" value="KAH7423639.1"/>
    <property type="molecule type" value="Genomic_DNA"/>
</dbReference>
<reference evidence="3" key="1">
    <citation type="submission" date="2021-08" db="EMBL/GenBank/DDBJ databases">
        <title>WGS assembly of Ceratopteris richardii.</title>
        <authorList>
            <person name="Marchant D.B."/>
            <person name="Chen G."/>
            <person name="Jenkins J."/>
            <person name="Shu S."/>
            <person name="Leebens-Mack J."/>
            <person name="Grimwood J."/>
            <person name="Schmutz J."/>
            <person name="Soltis P."/>
            <person name="Soltis D."/>
            <person name="Chen Z.-H."/>
        </authorList>
    </citation>
    <scope>NUCLEOTIDE SEQUENCE</scope>
    <source>
        <strain evidence="3">Whitten #5841</strain>
        <tissue evidence="3">Leaf</tissue>
    </source>
</reference>
<keyword evidence="1" id="KW-0479">Metal-binding</keyword>
<dbReference type="GO" id="GO:0008270">
    <property type="term" value="F:zinc ion binding"/>
    <property type="evidence" value="ECO:0007669"/>
    <property type="project" value="UniProtKB-KW"/>
</dbReference>
<keyword evidence="1" id="KW-0863">Zinc-finger</keyword>
<keyword evidence="4" id="KW-1185">Reference proteome</keyword>